<evidence type="ECO:0000313" key="2">
    <source>
        <dbReference type="EMBL" id="KKR01209.1"/>
    </source>
</evidence>
<evidence type="ECO:0000313" key="3">
    <source>
        <dbReference type="Proteomes" id="UP000033998"/>
    </source>
</evidence>
<reference evidence="2 3" key="1">
    <citation type="journal article" date="2015" name="Nature">
        <title>rRNA introns, odd ribosomes, and small enigmatic genomes across a large radiation of phyla.</title>
        <authorList>
            <person name="Brown C.T."/>
            <person name="Hug L.A."/>
            <person name="Thomas B.C."/>
            <person name="Sharon I."/>
            <person name="Castelle C.J."/>
            <person name="Singh A."/>
            <person name="Wilkins M.J."/>
            <person name="Williams K.H."/>
            <person name="Banfield J.F."/>
        </authorList>
    </citation>
    <scope>NUCLEOTIDE SEQUENCE [LARGE SCALE GENOMIC DNA]</scope>
</reference>
<evidence type="ECO:0008006" key="4">
    <source>
        <dbReference type="Google" id="ProtNLM"/>
    </source>
</evidence>
<keyword evidence="1" id="KW-0472">Membrane</keyword>
<dbReference type="Proteomes" id="UP000033998">
    <property type="component" value="Unassembled WGS sequence"/>
</dbReference>
<dbReference type="EMBL" id="LBWE01000010">
    <property type="protein sequence ID" value="KKR01209.1"/>
    <property type="molecule type" value="Genomic_DNA"/>
</dbReference>
<comment type="caution">
    <text evidence="2">The sequence shown here is derived from an EMBL/GenBank/DDBJ whole genome shotgun (WGS) entry which is preliminary data.</text>
</comment>
<organism evidence="2 3">
    <name type="scientific">Candidatus Nomurabacteria bacterium GW2011_GWD2_39_12</name>
    <dbReference type="NCBI Taxonomy" id="1618759"/>
    <lineage>
        <taxon>Bacteria</taxon>
        <taxon>Candidatus Nomuraibacteriota</taxon>
    </lineage>
</organism>
<gene>
    <name evidence="2" type="ORF">UT27_C0010G0016</name>
</gene>
<accession>A0A837HMI3</accession>
<feature type="transmembrane region" description="Helical" evidence="1">
    <location>
        <begin position="16"/>
        <end position="35"/>
    </location>
</feature>
<sequence>MELAEHNRLYMKKNNLIRFIQSLVILPVMTMPVMFGSMSSTGIVGNVLAQKFNITTNGTIAINQAIDPIAIALQAKADAIDAYFKERNMPLEGMGMKMVEEADKNDLDWRLLPAIAIRESTGGKFECKKADFNAFGWGSCKINFSSHEEAVETVARNLGGNNPNTARHYDNKTTMQILRAYNPPYVVKRYAEQVLSIMNAIGKENLAEIETTNPNV</sequence>
<proteinExistence type="predicted"/>
<dbReference type="AlphaFoldDB" id="A0A837HMI3"/>
<protein>
    <recommendedName>
        <fullName evidence="4">Mannosyl-glycoprotein endo-beta-N-acetylglucosamidase-like domain-containing protein</fullName>
    </recommendedName>
</protein>
<keyword evidence="1" id="KW-0812">Transmembrane</keyword>
<evidence type="ECO:0000256" key="1">
    <source>
        <dbReference type="SAM" id="Phobius"/>
    </source>
</evidence>
<name>A0A837HMI3_9BACT</name>
<keyword evidence="1" id="KW-1133">Transmembrane helix</keyword>